<proteinExistence type="inferred from homology"/>
<organism evidence="6 7">
    <name type="scientific">Streptomyces hydrogenans</name>
    <dbReference type="NCBI Taxonomy" id="1873719"/>
    <lineage>
        <taxon>Bacteria</taxon>
        <taxon>Bacillati</taxon>
        <taxon>Actinomycetota</taxon>
        <taxon>Actinomycetes</taxon>
        <taxon>Kitasatosporales</taxon>
        <taxon>Streptomycetaceae</taxon>
        <taxon>Streptomyces</taxon>
    </lineage>
</organism>
<evidence type="ECO:0000259" key="5">
    <source>
        <dbReference type="PROSITE" id="PS50893"/>
    </source>
</evidence>
<evidence type="ECO:0000313" key="7">
    <source>
        <dbReference type="Proteomes" id="UP001052739"/>
    </source>
</evidence>
<dbReference type="PANTHER" id="PTHR43335">
    <property type="entry name" value="ABC TRANSPORTER, ATP-BINDING PROTEIN"/>
    <property type="match status" value="1"/>
</dbReference>
<dbReference type="InterPro" id="IPR003593">
    <property type="entry name" value="AAA+_ATPase"/>
</dbReference>
<dbReference type="RefSeq" id="WP_190226178.1">
    <property type="nucleotide sequence ID" value="NZ_BNBS01000162.1"/>
</dbReference>
<evidence type="ECO:0000256" key="2">
    <source>
        <dbReference type="ARBA" id="ARBA00022448"/>
    </source>
</evidence>
<keyword evidence="7" id="KW-1185">Reference proteome</keyword>
<comment type="similarity">
    <text evidence="1">Belongs to the ABC transporter superfamily.</text>
</comment>
<keyword evidence="3" id="KW-0547">Nucleotide-binding</keyword>
<comment type="caution">
    <text evidence="6">The sequence shown here is derived from an EMBL/GenBank/DDBJ whole genome shotgun (WGS) entry which is preliminary data.</text>
</comment>
<dbReference type="InterPro" id="IPR027417">
    <property type="entry name" value="P-loop_NTPase"/>
</dbReference>
<dbReference type="SUPFAM" id="SSF52540">
    <property type="entry name" value="P-loop containing nucleoside triphosphate hydrolases"/>
    <property type="match status" value="1"/>
</dbReference>
<dbReference type="GO" id="GO:0005524">
    <property type="term" value="F:ATP binding"/>
    <property type="evidence" value="ECO:0007669"/>
    <property type="project" value="UniProtKB-KW"/>
</dbReference>
<feature type="domain" description="ABC transporter" evidence="5">
    <location>
        <begin position="8"/>
        <end position="238"/>
    </location>
</feature>
<gene>
    <name evidence="6" type="ORF">Shyd_86080</name>
</gene>
<dbReference type="PROSITE" id="PS50893">
    <property type="entry name" value="ABC_TRANSPORTER_2"/>
    <property type="match status" value="1"/>
</dbReference>
<dbReference type="SMART" id="SM00382">
    <property type="entry name" value="AAA"/>
    <property type="match status" value="1"/>
</dbReference>
<sequence>MPRTPLGLEARNLVQGYHGRPVLDGLTLEAGGGVLGLLGPNGAGKTTLLKTLATTLPPRSGDLRILGRDISDRQALRAVRRRLGYLPQEFGYFPSFTVYDFVRYCAWLREVPTSDIHAAVTTAIERVRLTDVRHRKLKHLSGGMLQRCGIAQAIVADPDLIIFDEPTVGLDPQQRLEFRDLLRDIGQRAAVIFSTHLIEDIAAAADTVVVLTAGTVLYTGTPDELSQLAAPCSRGDTAIERGYMELLTRGLTC</sequence>
<reference evidence="6" key="1">
    <citation type="submission" date="2024-05" db="EMBL/GenBank/DDBJ databases">
        <title>Whole genome shotgun sequence of Streptomyces hydrogenans NBRC 13475.</title>
        <authorList>
            <person name="Komaki H."/>
            <person name="Tamura T."/>
        </authorList>
    </citation>
    <scope>NUCLEOTIDE SEQUENCE</scope>
    <source>
        <strain evidence="6">NBRC 13475</strain>
    </source>
</reference>
<keyword evidence="2" id="KW-0813">Transport</keyword>
<dbReference type="EMBL" id="BNDW01000117">
    <property type="protein sequence ID" value="GHI27237.1"/>
    <property type="molecule type" value="Genomic_DNA"/>
</dbReference>
<dbReference type="PANTHER" id="PTHR43335:SF2">
    <property type="entry name" value="ABC TRANSPORTER, ATP-BINDING PROTEIN"/>
    <property type="match status" value="1"/>
</dbReference>
<dbReference type="InterPro" id="IPR003439">
    <property type="entry name" value="ABC_transporter-like_ATP-bd"/>
</dbReference>
<accession>A0ABQ3PQD2</accession>
<evidence type="ECO:0000256" key="3">
    <source>
        <dbReference type="ARBA" id="ARBA00022741"/>
    </source>
</evidence>
<name>A0ABQ3PQD2_9ACTN</name>
<dbReference type="Pfam" id="PF00005">
    <property type="entry name" value="ABC_tran"/>
    <property type="match status" value="1"/>
</dbReference>
<evidence type="ECO:0000313" key="6">
    <source>
        <dbReference type="EMBL" id="GHI27237.1"/>
    </source>
</evidence>
<protein>
    <submittedName>
        <fullName evidence="6">ABC transporter ATP-binding protein</fullName>
    </submittedName>
</protein>
<dbReference type="Gene3D" id="3.40.50.300">
    <property type="entry name" value="P-loop containing nucleotide triphosphate hydrolases"/>
    <property type="match status" value="1"/>
</dbReference>
<evidence type="ECO:0000256" key="1">
    <source>
        <dbReference type="ARBA" id="ARBA00005417"/>
    </source>
</evidence>
<dbReference type="Proteomes" id="UP001052739">
    <property type="component" value="Unassembled WGS sequence"/>
</dbReference>
<evidence type="ECO:0000256" key="4">
    <source>
        <dbReference type="ARBA" id="ARBA00022840"/>
    </source>
</evidence>
<keyword evidence="4 6" id="KW-0067">ATP-binding</keyword>